<evidence type="ECO:0000313" key="1">
    <source>
        <dbReference type="EMBL" id="KAK5113802.1"/>
    </source>
</evidence>
<name>A0AAN7TS91_9PEZI</name>
<organism evidence="1 2">
    <name type="scientific">Meristemomyces frigidus</name>
    <dbReference type="NCBI Taxonomy" id="1508187"/>
    <lineage>
        <taxon>Eukaryota</taxon>
        <taxon>Fungi</taxon>
        <taxon>Dikarya</taxon>
        <taxon>Ascomycota</taxon>
        <taxon>Pezizomycotina</taxon>
        <taxon>Dothideomycetes</taxon>
        <taxon>Dothideomycetidae</taxon>
        <taxon>Mycosphaerellales</taxon>
        <taxon>Teratosphaeriaceae</taxon>
        <taxon>Meristemomyces</taxon>
    </lineage>
</organism>
<gene>
    <name evidence="1" type="ORF">LTR62_003186</name>
</gene>
<dbReference type="AlphaFoldDB" id="A0AAN7TS91"/>
<reference evidence="1" key="1">
    <citation type="submission" date="2023-08" db="EMBL/GenBank/DDBJ databases">
        <title>Black Yeasts Isolated from many extreme environments.</title>
        <authorList>
            <person name="Coleine C."/>
            <person name="Stajich J.E."/>
            <person name="Selbmann L."/>
        </authorList>
    </citation>
    <scope>NUCLEOTIDE SEQUENCE</scope>
    <source>
        <strain evidence="1">CCFEE 5401</strain>
    </source>
</reference>
<dbReference type="Proteomes" id="UP001310890">
    <property type="component" value="Unassembled WGS sequence"/>
</dbReference>
<accession>A0AAN7TS91</accession>
<evidence type="ECO:0000313" key="2">
    <source>
        <dbReference type="Proteomes" id="UP001310890"/>
    </source>
</evidence>
<sequence length="92" mass="10018">MEDIYSMAICSVSSPQGKDVLIFAHLFGGTTGVQLSWTQANHIDQVLRRPGLTSFDDMPNKLSKDVGLTQAKHFAAVTRPHGMAVIDTPVSY</sequence>
<proteinExistence type="predicted"/>
<protein>
    <submittedName>
        <fullName evidence="1">Uncharacterized protein</fullName>
    </submittedName>
</protein>
<comment type="caution">
    <text evidence="1">The sequence shown here is derived from an EMBL/GenBank/DDBJ whole genome shotgun (WGS) entry which is preliminary data.</text>
</comment>
<dbReference type="EMBL" id="JAVRRL010000021">
    <property type="protein sequence ID" value="KAK5113802.1"/>
    <property type="molecule type" value="Genomic_DNA"/>
</dbReference>